<dbReference type="Pfam" id="PF02896">
    <property type="entry name" value="PEP-utilizers_C"/>
    <property type="match status" value="1"/>
</dbReference>
<dbReference type="AlphaFoldDB" id="A0A1T4UL02"/>
<dbReference type="PANTHER" id="PTHR43030">
    <property type="entry name" value="PHOSPHOENOLPYRUVATE SYNTHASE"/>
    <property type="match status" value="1"/>
</dbReference>
<evidence type="ECO:0000256" key="1">
    <source>
        <dbReference type="ARBA" id="ARBA00007837"/>
    </source>
</evidence>
<keyword evidence="6" id="KW-0418">Kinase</keyword>
<dbReference type="InterPro" id="IPR000121">
    <property type="entry name" value="PEP_util_C"/>
</dbReference>
<proteinExistence type="inferred from homology"/>
<dbReference type="Gene3D" id="3.20.20.60">
    <property type="entry name" value="Phosphoenolpyruvate-binding domains"/>
    <property type="match status" value="1"/>
</dbReference>
<feature type="domain" description="PEP-utilising enzyme C-terminal" evidence="5">
    <location>
        <begin position="68"/>
        <end position="244"/>
    </location>
</feature>
<dbReference type="EMBL" id="FUXU01000020">
    <property type="protein sequence ID" value="SKA53452.1"/>
    <property type="molecule type" value="Genomic_DNA"/>
</dbReference>
<dbReference type="InterPro" id="IPR015813">
    <property type="entry name" value="Pyrv/PenolPyrv_kinase-like_dom"/>
</dbReference>
<keyword evidence="3" id="KW-0547">Nucleotide-binding</keyword>
<dbReference type="OrthoDB" id="5854851at2"/>
<evidence type="ECO:0000313" key="7">
    <source>
        <dbReference type="Proteomes" id="UP000190162"/>
    </source>
</evidence>
<keyword evidence="4" id="KW-0067">ATP-binding</keyword>
<keyword evidence="6" id="KW-0808">Transferase</keyword>
<sequence length="267" mass="28512">MSQMDLKSSLLLKHSSQLDAAEAQIGLVALSGLYQELVGEHPSVLSDIESATQKLVATLVKASNANGGRSLRILLNDESALYFGALKGGEIEPAEANPAMGLRGVSRFASEVGKPGFIFECQVLKRAMEKEGIAVEIVVPFIRTSSEAATMIDLLAEQGLCRGAKGLKVSLACQVPSNALLAETLLAYFDGVVVDVDCLASFTLGVDYRCSALPYSFSKHNEAVRGLILDTIKKTQSAEKPVLVLLNEEDKKVIELVEGAGVELIFK</sequence>
<dbReference type="SUPFAM" id="SSF51621">
    <property type="entry name" value="Phosphoenolpyruvate/pyruvate domain"/>
    <property type="match status" value="1"/>
</dbReference>
<dbReference type="PANTHER" id="PTHR43030:SF1">
    <property type="entry name" value="PHOSPHOENOLPYRUVATE SYNTHASE"/>
    <property type="match status" value="1"/>
</dbReference>
<evidence type="ECO:0000313" key="6">
    <source>
        <dbReference type="EMBL" id="SKA53452.1"/>
    </source>
</evidence>
<dbReference type="GO" id="GO:0005524">
    <property type="term" value="F:ATP binding"/>
    <property type="evidence" value="ECO:0007669"/>
    <property type="project" value="UniProtKB-KW"/>
</dbReference>
<accession>A0A1T4UL02</accession>
<evidence type="ECO:0000259" key="5">
    <source>
        <dbReference type="Pfam" id="PF02896"/>
    </source>
</evidence>
<organism evidence="6 7">
    <name type="scientific">Enterovibrio nigricans DSM 22720</name>
    <dbReference type="NCBI Taxonomy" id="1121868"/>
    <lineage>
        <taxon>Bacteria</taxon>
        <taxon>Pseudomonadati</taxon>
        <taxon>Pseudomonadota</taxon>
        <taxon>Gammaproteobacteria</taxon>
        <taxon>Vibrionales</taxon>
        <taxon>Vibrionaceae</taxon>
        <taxon>Enterovibrio</taxon>
    </lineage>
</organism>
<dbReference type="GO" id="GO:0046872">
    <property type="term" value="F:metal ion binding"/>
    <property type="evidence" value="ECO:0007669"/>
    <property type="project" value="UniProtKB-KW"/>
</dbReference>
<gene>
    <name evidence="6" type="ORF">SAMN02745132_01977</name>
</gene>
<dbReference type="GO" id="GO:0008986">
    <property type="term" value="F:pyruvate, water dikinase activity"/>
    <property type="evidence" value="ECO:0007669"/>
    <property type="project" value="InterPro"/>
</dbReference>
<dbReference type="InterPro" id="IPR040442">
    <property type="entry name" value="Pyrv_kinase-like_dom_sf"/>
</dbReference>
<dbReference type="RefSeq" id="WP_078752357.1">
    <property type="nucleotide sequence ID" value="NZ_FUXU01000020.1"/>
</dbReference>
<keyword evidence="7" id="KW-1185">Reference proteome</keyword>
<comment type="similarity">
    <text evidence="1">Belongs to the PEP-utilizing enzyme family.</text>
</comment>
<keyword evidence="6" id="KW-0670">Pyruvate</keyword>
<protein>
    <submittedName>
        <fullName evidence="6">Pyruvate, water dikinase</fullName>
    </submittedName>
</protein>
<evidence type="ECO:0000256" key="2">
    <source>
        <dbReference type="ARBA" id="ARBA00022723"/>
    </source>
</evidence>
<evidence type="ECO:0000256" key="4">
    <source>
        <dbReference type="ARBA" id="ARBA00022840"/>
    </source>
</evidence>
<reference evidence="7" key="1">
    <citation type="submission" date="2017-02" db="EMBL/GenBank/DDBJ databases">
        <authorList>
            <person name="Varghese N."/>
            <person name="Submissions S."/>
        </authorList>
    </citation>
    <scope>NUCLEOTIDE SEQUENCE [LARGE SCALE GENOMIC DNA]</scope>
    <source>
        <strain evidence="7">DSM 22720</strain>
    </source>
</reference>
<keyword evidence="2" id="KW-0479">Metal-binding</keyword>
<evidence type="ECO:0000256" key="3">
    <source>
        <dbReference type="ARBA" id="ARBA00022741"/>
    </source>
</evidence>
<dbReference type="Proteomes" id="UP000190162">
    <property type="component" value="Unassembled WGS sequence"/>
</dbReference>
<name>A0A1T4UL02_9GAMM</name>
<dbReference type="InterPro" id="IPR006319">
    <property type="entry name" value="PEP_synth"/>
</dbReference>